<evidence type="ECO:0000313" key="2">
    <source>
        <dbReference type="Proteomes" id="UP000029590"/>
    </source>
</evidence>
<comment type="caution">
    <text evidence="1">The sequence shown here is derived from an EMBL/GenBank/DDBJ whole genome shotgun (WGS) entry which is preliminary data.</text>
</comment>
<reference evidence="1 2" key="1">
    <citation type="submission" date="2014-04" db="EMBL/GenBank/DDBJ databases">
        <authorList>
            <person name="Bishop-Lilly K.A."/>
            <person name="Broomall S.M."/>
            <person name="Chain P.S."/>
            <person name="Chertkov O."/>
            <person name="Coyne S.R."/>
            <person name="Daligault H.E."/>
            <person name="Davenport K.W."/>
            <person name="Erkkila T."/>
            <person name="Frey K.G."/>
            <person name="Gibbons H.S."/>
            <person name="Gu W."/>
            <person name="Jaissle J."/>
            <person name="Johnson S.L."/>
            <person name="Koroleva G.I."/>
            <person name="Ladner J.T."/>
            <person name="Lo C.-C."/>
            <person name="Minogue T.D."/>
            <person name="Munk C."/>
            <person name="Palacios G.F."/>
            <person name="Redden C.L."/>
            <person name="Rosenzweig C.N."/>
            <person name="Scholz M.B."/>
            <person name="Teshima H."/>
            <person name="Xu Y."/>
        </authorList>
    </citation>
    <scope>NUCLEOTIDE SEQUENCE [LARGE SCALE GENOMIC DNA]</scope>
    <source>
        <strain evidence="2">gladioli</strain>
    </source>
</reference>
<evidence type="ECO:0000313" key="1">
    <source>
        <dbReference type="EMBL" id="KGC16802.1"/>
    </source>
</evidence>
<dbReference type="RefSeq" id="WP_127841025.1">
    <property type="nucleotide sequence ID" value="NZ_CADEVY010000003.1"/>
</dbReference>
<dbReference type="Proteomes" id="UP000029590">
    <property type="component" value="Unassembled WGS sequence"/>
</dbReference>
<proteinExistence type="predicted"/>
<dbReference type="AlphaFoldDB" id="A0AAW3F704"/>
<dbReference type="EMBL" id="JPGG01000015">
    <property type="protein sequence ID" value="KGC16802.1"/>
    <property type="molecule type" value="Genomic_DNA"/>
</dbReference>
<protein>
    <submittedName>
        <fullName evidence="1">Uncharacterized protein</fullName>
    </submittedName>
</protein>
<dbReference type="KEGG" id="bgo:BM43_494"/>
<sequence>MCKTDSTLGAAEIKPVVQRPSDRIDPAHAAVVESGRAINLLNHTFRALIAMNAVAKVLMANGIGNDCGQPIVAGNIEGGLIDALVCLSDYAAGEIEFFADRAHNEYDRQNKNEVSRG</sequence>
<gene>
    <name evidence="1" type="ORF">DM48_5150</name>
</gene>
<organism evidence="1 2">
    <name type="scientific">Burkholderia gladioli</name>
    <name type="common">Pseudomonas marginata</name>
    <name type="synonym">Phytomonas marginata</name>
    <dbReference type="NCBI Taxonomy" id="28095"/>
    <lineage>
        <taxon>Bacteria</taxon>
        <taxon>Pseudomonadati</taxon>
        <taxon>Pseudomonadota</taxon>
        <taxon>Betaproteobacteria</taxon>
        <taxon>Burkholderiales</taxon>
        <taxon>Burkholderiaceae</taxon>
        <taxon>Burkholderia</taxon>
    </lineage>
</organism>
<name>A0AAW3F704_BURGA</name>
<accession>A0AAW3F704</accession>